<organism evidence="2 3">
    <name type="scientific">[Ruminococcus] lactaris</name>
    <dbReference type="NCBI Taxonomy" id="46228"/>
    <lineage>
        <taxon>Bacteria</taxon>
        <taxon>Bacillati</taxon>
        <taxon>Bacillota</taxon>
        <taxon>Clostridia</taxon>
        <taxon>Lachnospirales</taxon>
        <taxon>Lachnospiraceae</taxon>
        <taxon>Mediterraneibacter</taxon>
    </lineage>
</organism>
<proteinExistence type="predicted"/>
<feature type="transmembrane region" description="Helical" evidence="1">
    <location>
        <begin position="44"/>
        <end position="61"/>
    </location>
</feature>
<sequence length="157" mass="18538">MKNQNDNFFFGTEKDEMNIDEYVERINNISKYYFSRCEKYKKRFYICCFTRIIASALIPIISLGSEISASTITVSVLAGIITVSESYVNVTQAYEKWTKYRATCNSLWIEMRYFAMKAGRYADEKTRVSEFVNRCESLMIEETNEWKVYIEKAKDMK</sequence>
<dbReference type="NCBIfam" id="NF033634">
    <property type="entry name" value="SLATT_1"/>
    <property type="match status" value="1"/>
</dbReference>
<reference evidence="2 3" key="1">
    <citation type="submission" date="2018-08" db="EMBL/GenBank/DDBJ databases">
        <title>A genome reference for cultivated species of the human gut microbiota.</title>
        <authorList>
            <person name="Zou Y."/>
            <person name="Xue W."/>
            <person name="Luo G."/>
        </authorList>
    </citation>
    <scope>NUCLEOTIDE SEQUENCE [LARGE SCALE GENOMIC DNA]</scope>
    <source>
        <strain evidence="2 3">AM09-9</strain>
    </source>
</reference>
<dbReference type="RefSeq" id="WP_118279475.1">
    <property type="nucleotide sequence ID" value="NZ_JAQDJO010000072.1"/>
</dbReference>
<keyword evidence="1" id="KW-0812">Transmembrane</keyword>
<evidence type="ECO:0000256" key="1">
    <source>
        <dbReference type="SAM" id="Phobius"/>
    </source>
</evidence>
<accession>A0A415CSH2</accession>
<dbReference type="Proteomes" id="UP000285832">
    <property type="component" value="Unassembled WGS sequence"/>
</dbReference>
<dbReference type="InterPro" id="IPR025325">
    <property type="entry name" value="DUF4231"/>
</dbReference>
<dbReference type="AlphaFoldDB" id="A0A415CSH2"/>
<keyword evidence="1" id="KW-1133">Transmembrane helix</keyword>
<gene>
    <name evidence="2" type="ORF">DW116_13785</name>
</gene>
<feature type="transmembrane region" description="Helical" evidence="1">
    <location>
        <begin position="67"/>
        <end position="90"/>
    </location>
</feature>
<evidence type="ECO:0000313" key="3">
    <source>
        <dbReference type="Proteomes" id="UP000285832"/>
    </source>
</evidence>
<dbReference type="Pfam" id="PF14015">
    <property type="entry name" value="DUF4231"/>
    <property type="match status" value="1"/>
</dbReference>
<dbReference type="EMBL" id="QRMI01000068">
    <property type="protein sequence ID" value="RHJ56721.1"/>
    <property type="molecule type" value="Genomic_DNA"/>
</dbReference>
<keyword evidence="1" id="KW-0472">Membrane</keyword>
<comment type="caution">
    <text evidence="2">The sequence shown here is derived from an EMBL/GenBank/DDBJ whole genome shotgun (WGS) entry which is preliminary data.</text>
</comment>
<protein>
    <submittedName>
        <fullName evidence="2">DUF4231 domain-containing protein</fullName>
    </submittedName>
</protein>
<name>A0A415CSH2_9FIRM</name>
<evidence type="ECO:0000313" key="2">
    <source>
        <dbReference type="EMBL" id="RHJ56721.1"/>
    </source>
</evidence>